<keyword evidence="1" id="KW-0547">Nucleotide-binding</keyword>
<keyword evidence="1" id="KW-0233">DNA recombination</keyword>
<keyword evidence="1" id="KW-0067">ATP-binding</keyword>
<name>A0A9P7SEL9_9HYPO</name>
<dbReference type="EC" id="5.6.2.3" evidence="1"/>
<sequence>MDLRLREIFPNDSDKPFGGRSVLLLGDFYQLPPVFETPLYAYVPPARPPAIPSLFAKRGRELYRRDSQAVFRQALQGLRIGRPSVADWHLLTTRVRGSLAHAEAESFRDAVHIYPTKARVAEHNRDHMLSLGVPVLRIVADNTGPKTDQADSQMACGLSQVLPICIGARVMLTNEPVDREGPR</sequence>
<dbReference type="Proteomes" id="UP000706124">
    <property type="component" value="Unassembled WGS sequence"/>
</dbReference>
<dbReference type="GO" id="GO:0016787">
    <property type="term" value="F:hydrolase activity"/>
    <property type="evidence" value="ECO:0007669"/>
    <property type="project" value="UniProtKB-KW"/>
</dbReference>
<dbReference type="AlphaFoldDB" id="A0A9P7SEL9"/>
<comment type="catalytic activity">
    <reaction evidence="1">
        <text>ATP + H2O = ADP + phosphate + H(+)</text>
        <dbReference type="Rhea" id="RHEA:13065"/>
        <dbReference type="ChEBI" id="CHEBI:15377"/>
        <dbReference type="ChEBI" id="CHEBI:15378"/>
        <dbReference type="ChEBI" id="CHEBI:30616"/>
        <dbReference type="ChEBI" id="CHEBI:43474"/>
        <dbReference type="ChEBI" id="CHEBI:456216"/>
        <dbReference type="EC" id="5.6.2.3"/>
    </reaction>
</comment>
<dbReference type="GO" id="GO:0005524">
    <property type="term" value="F:ATP binding"/>
    <property type="evidence" value="ECO:0007669"/>
    <property type="project" value="UniProtKB-KW"/>
</dbReference>
<dbReference type="GO" id="GO:0006281">
    <property type="term" value="P:DNA repair"/>
    <property type="evidence" value="ECO:0007669"/>
    <property type="project" value="UniProtKB-KW"/>
</dbReference>
<keyword evidence="1" id="KW-0378">Hydrolase</keyword>
<feature type="domain" description="DNA helicase Pif1-like DEAD-box helicase" evidence="2">
    <location>
        <begin position="2"/>
        <end position="37"/>
    </location>
</feature>
<organism evidence="3 4">
    <name type="scientific">Claviceps pazoutovae</name>
    <dbReference type="NCBI Taxonomy" id="1649127"/>
    <lineage>
        <taxon>Eukaryota</taxon>
        <taxon>Fungi</taxon>
        <taxon>Dikarya</taxon>
        <taxon>Ascomycota</taxon>
        <taxon>Pezizomycotina</taxon>
        <taxon>Sordariomycetes</taxon>
        <taxon>Hypocreomycetidae</taxon>
        <taxon>Hypocreales</taxon>
        <taxon>Clavicipitaceae</taxon>
        <taxon>Claviceps</taxon>
    </lineage>
</organism>
<keyword evidence="1" id="KW-0227">DNA damage</keyword>
<dbReference type="GO" id="GO:0006310">
    <property type="term" value="P:DNA recombination"/>
    <property type="evidence" value="ECO:0007669"/>
    <property type="project" value="UniProtKB-KW"/>
</dbReference>
<dbReference type="EMBL" id="SRPO01000676">
    <property type="protein sequence ID" value="KAG5930874.1"/>
    <property type="molecule type" value="Genomic_DNA"/>
</dbReference>
<proteinExistence type="inferred from homology"/>
<dbReference type="PANTHER" id="PTHR47642">
    <property type="entry name" value="ATP-DEPENDENT DNA HELICASE"/>
    <property type="match status" value="1"/>
</dbReference>
<comment type="similarity">
    <text evidence="1">Belongs to the helicase family.</text>
</comment>
<comment type="cofactor">
    <cofactor evidence="1">
        <name>Mg(2+)</name>
        <dbReference type="ChEBI" id="CHEBI:18420"/>
    </cofactor>
</comment>
<reference evidence="3 4" key="1">
    <citation type="journal article" date="2020" name="bioRxiv">
        <title>Whole genome comparisons of ergot fungi reveals the divergence and evolution of species within the genus Claviceps are the result of varying mechanisms driving genome evolution and host range expansion.</title>
        <authorList>
            <person name="Wyka S.A."/>
            <person name="Mondo S.J."/>
            <person name="Liu M."/>
            <person name="Dettman J."/>
            <person name="Nalam V."/>
            <person name="Broders K.D."/>
        </authorList>
    </citation>
    <scope>NUCLEOTIDE SEQUENCE [LARGE SCALE GENOMIC DNA]</scope>
    <source>
        <strain evidence="3 4">CCC 1485</strain>
    </source>
</reference>
<dbReference type="OrthoDB" id="4939013at2759"/>
<evidence type="ECO:0000313" key="3">
    <source>
        <dbReference type="EMBL" id="KAG5930874.1"/>
    </source>
</evidence>
<evidence type="ECO:0000313" key="4">
    <source>
        <dbReference type="Proteomes" id="UP000706124"/>
    </source>
</evidence>
<evidence type="ECO:0000259" key="2">
    <source>
        <dbReference type="Pfam" id="PF05970"/>
    </source>
</evidence>
<evidence type="ECO:0000256" key="1">
    <source>
        <dbReference type="RuleBase" id="RU363044"/>
    </source>
</evidence>
<dbReference type="InterPro" id="IPR051055">
    <property type="entry name" value="PIF1_helicase"/>
</dbReference>
<dbReference type="Pfam" id="PF05970">
    <property type="entry name" value="PIF1"/>
    <property type="match status" value="1"/>
</dbReference>
<dbReference type="GO" id="GO:0000723">
    <property type="term" value="P:telomere maintenance"/>
    <property type="evidence" value="ECO:0007669"/>
    <property type="project" value="InterPro"/>
</dbReference>
<accession>A0A9P7SEL9</accession>
<dbReference type="GO" id="GO:0043139">
    <property type="term" value="F:5'-3' DNA helicase activity"/>
    <property type="evidence" value="ECO:0007669"/>
    <property type="project" value="UniProtKB-EC"/>
</dbReference>
<comment type="caution">
    <text evidence="3">The sequence shown here is derived from an EMBL/GenBank/DDBJ whole genome shotgun (WGS) entry which is preliminary data.</text>
</comment>
<protein>
    <recommendedName>
        <fullName evidence="1">ATP-dependent DNA helicase</fullName>
        <ecNumber evidence="1">5.6.2.3</ecNumber>
    </recommendedName>
</protein>
<keyword evidence="1" id="KW-0234">DNA repair</keyword>
<keyword evidence="4" id="KW-1185">Reference proteome</keyword>
<dbReference type="InterPro" id="IPR010285">
    <property type="entry name" value="DNA_helicase_pif1-like_DEAD"/>
</dbReference>
<gene>
    <name evidence="3" type="ORF">E4U60_006721</name>
</gene>
<keyword evidence="1" id="KW-0347">Helicase</keyword>